<evidence type="ECO:0000256" key="9">
    <source>
        <dbReference type="ARBA" id="ARBA00022967"/>
    </source>
</evidence>
<feature type="transmembrane region" description="Helical" evidence="13">
    <location>
        <begin position="396"/>
        <end position="416"/>
    </location>
</feature>
<evidence type="ECO:0000259" key="15">
    <source>
        <dbReference type="Pfam" id="PF12409"/>
    </source>
</evidence>
<dbReference type="GO" id="GO:0006874">
    <property type="term" value="P:intracellular calcium ion homeostasis"/>
    <property type="evidence" value="ECO:0007669"/>
    <property type="project" value="TreeGrafter"/>
</dbReference>
<keyword evidence="8 13" id="KW-0460">Magnesium</keyword>
<dbReference type="InterPro" id="IPR023299">
    <property type="entry name" value="ATPase_P-typ_cyto_dom_N"/>
</dbReference>
<dbReference type="GO" id="GO:0015203">
    <property type="term" value="F:polyamine transmembrane transporter activity"/>
    <property type="evidence" value="ECO:0007669"/>
    <property type="project" value="TreeGrafter"/>
</dbReference>
<comment type="caution">
    <text evidence="16">The sequence shown here is derived from an EMBL/GenBank/DDBJ whole genome shotgun (WGS) entry which is preliminary data.</text>
</comment>
<dbReference type="AlphaFoldDB" id="A0A482WK53"/>
<feature type="transmembrane region" description="Helical" evidence="13">
    <location>
        <begin position="873"/>
        <end position="897"/>
    </location>
</feature>
<dbReference type="EMBL" id="QKKF02033617">
    <property type="protein sequence ID" value="RZF33632.1"/>
    <property type="molecule type" value="Genomic_DNA"/>
</dbReference>
<evidence type="ECO:0000313" key="16">
    <source>
        <dbReference type="EMBL" id="RZF33632.1"/>
    </source>
</evidence>
<keyword evidence="10 13" id="KW-1133">Transmembrane helix</keyword>
<dbReference type="SUPFAM" id="SSF81660">
    <property type="entry name" value="Metal cation-transporting ATPase, ATP-binding domain N"/>
    <property type="match status" value="1"/>
</dbReference>
<dbReference type="PROSITE" id="PS01229">
    <property type="entry name" value="COF_2"/>
    <property type="match status" value="1"/>
</dbReference>
<dbReference type="PANTHER" id="PTHR45630">
    <property type="entry name" value="CATION-TRANSPORTING ATPASE-RELATED"/>
    <property type="match status" value="1"/>
</dbReference>
<dbReference type="PRINTS" id="PR00119">
    <property type="entry name" value="CATATPASE"/>
</dbReference>
<keyword evidence="6 13" id="KW-0547">Nucleotide-binding</keyword>
<dbReference type="InterPro" id="IPR018303">
    <property type="entry name" value="ATPase_P-typ_P_site"/>
</dbReference>
<comment type="catalytic activity">
    <reaction evidence="12 13">
        <text>ATP + H2O = ADP + phosphate + H(+)</text>
        <dbReference type="Rhea" id="RHEA:13065"/>
        <dbReference type="ChEBI" id="CHEBI:15377"/>
        <dbReference type="ChEBI" id="CHEBI:15378"/>
        <dbReference type="ChEBI" id="CHEBI:30616"/>
        <dbReference type="ChEBI" id="CHEBI:43474"/>
        <dbReference type="ChEBI" id="CHEBI:456216"/>
    </reaction>
</comment>
<dbReference type="SFLD" id="SFLDS00003">
    <property type="entry name" value="Haloacid_Dehalogenase"/>
    <property type="match status" value="1"/>
</dbReference>
<dbReference type="GO" id="GO:0016887">
    <property type="term" value="F:ATP hydrolysis activity"/>
    <property type="evidence" value="ECO:0007669"/>
    <property type="project" value="InterPro"/>
</dbReference>
<keyword evidence="7 13" id="KW-0067">ATP-binding</keyword>
<evidence type="ECO:0000256" key="4">
    <source>
        <dbReference type="ARBA" id="ARBA00022692"/>
    </source>
</evidence>
<gene>
    <name evidence="16" type="ORF">LSTR_LSTR007010</name>
</gene>
<name>A0A482WK53_LAOST</name>
<feature type="domain" description="P-type ATPase A" evidence="14">
    <location>
        <begin position="261"/>
        <end position="378"/>
    </location>
</feature>
<dbReference type="Proteomes" id="UP000291343">
    <property type="component" value="Unassembled WGS sequence"/>
</dbReference>
<dbReference type="InterPro" id="IPR001757">
    <property type="entry name" value="P_typ_ATPase"/>
</dbReference>
<dbReference type="InterPro" id="IPR036412">
    <property type="entry name" value="HAD-like_sf"/>
</dbReference>
<dbReference type="Pfam" id="PF13246">
    <property type="entry name" value="Cation_ATPase"/>
    <property type="match status" value="1"/>
</dbReference>
<dbReference type="InterPro" id="IPR059000">
    <property type="entry name" value="ATPase_P-type_domA"/>
</dbReference>
<comment type="subcellular location">
    <subcellularLocation>
        <location evidence="1 13">Membrane</location>
        <topology evidence="1 13">Multi-pass membrane protein</topology>
    </subcellularLocation>
</comment>
<dbReference type="Pfam" id="PF12409">
    <property type="entry name" value="P5-ATPase"/>
    <property type="match status" value="1"/>
</dbReference>
<dbReference type="GO" id="GO:0019829">
    <property type="term" value="F:ATPase-coupled monoatomic cation transmembrane transporter activity"/>
    <property type="evidence" value="ECO:0007669"/>
    <property type="project" value="UniProtKB-UniRule"/>
</dbReference>
<evidence type="ECO:0000256" key="2">
    <source>
        <dbReference type="ARBA" id="ARBA00006000"/>
    </source>
</evidence>
<dbReference type="FunFam" id="1.20.1110.10:FF:000023">
    <property type="entry name" value="Cation-transporting ATPase"/>
    <property type="match status" value="1"/>
</dbReference>
<dbReference type="InterPro" id="IPR044492">
    <property type="entry name" value="P_typ_ATPase_HD_dom"/>
</dbReference>
<dbReference type="PRINTS" id="PR00121">
    <property type="entry name" value="NAKATPASE"/>
</dbReference>
<feature type="domain" description="P5B-type ATPase N-terminal" evidence="15">
    <location>
        <begin position="44"/>
        <end position="117"/>
    </location>
</feature>
<feature type="transmembrane region" description="Helical" evidence="13">
    <location>
        <begin position="57"/>
        <end position="77"/>
    </location>
</feature>
<dbReference type="STRING" id="195883.A0A482WK53"/>
<dbReference type="GO" id="GO:0046872">
    <property type="term" value="F:metal ion binding"/>
    <property type="evidence" value="ECO:0007669"/>
    <property type="project" value="UniProtKB-UniRule"/>
</dbReference>
<evidence type="ECO:0000256" key="6">
    <source>
        <dbReference type="ARBA" id="ARBA00022741"/>
    </source>
</evidence>
<evidence type="ECO:0000259" key="14">
    <source>
        <dbReference type="Pfam" id="PF00122"/>
    </source>
</evidence>
<dbReference type="InterPro" id="IPR006544">
    <property type="entry name" value="P-type_TPase_V"/>
</dbReference>
<dbReference type="NCBIfam" id="TIGR01657">
    <property type="entry name" value="P-ATPase-V"/>
    <property type="match status" value="1"/>
</dbReference>
<evidence type="ECO:0000256" key="7">
    <source>
        <dbReference type="ARBA" id="ARBA00022840"/>
    </source>
</evidence>
<evidence type="ECO:0000256" key="1">
    <source>
        <dbReference type="ARBA" id="ARBA00004141"/>
    </source>
</evidence>
<dbReference type="InterPro" id="IPR023298">
    <property type="entry name" value="ATPase_P-typ_TM_dom_sf"/>
</dbReference>
<dbReference type="SUPFAM" id="SSF56784">
    <property type="entry name" value="HAD-like"/>
    <property type="match status" value="1"/>
</dbReference>
<dbReference type="Gene3D" id="3.40.50.1000">
    <property type="entry name" value="HAD superfamily/HAD-like"/>
    <property type="match status" value="1"/>
</dbReference>
<dbReference type="InterPro" id="IPR008250">
    <property type="entry name" value="ATPase_P-typ_transduc_dom_A_sf"/>
</dbReference>
<dbReference type="PANTHER" id="PTHR45630:SF8">
    <property type="entry name" value="CATION-TRANSPORTING ATPASE"/>
    <property type="match status" value="1"/>
</dbReference>
<keyword evidence="5 13" id="KW-0479">Metal-binding</keyword>
<dbReference type="PROSITE" id="PS00154">
    <property type="entry name" value="ATPASE_E1_E2"/>
    <property type="match status" value="1"/>
</dbReference>
<dbReference type="Pfam" id="PF00122">
    <property type="entry name" value="E1-E2_ATPase"/>
    <property type="match status" value="1"/>
</dbReference>
<sequence length="1123" mass="127193">MSSWNCCKKDPKKAIKGFRLGGYEGIASQIHQIIENDEGEAINLTCNSYRQSGFQKLAYYFVCIIFFGIPLLFFRWYPPLEVYIFWKKCFLDDAEIVLIKESGMKAAKRKISTVQFENEEEPLRFFSYKLQKFVWCNLSRQFKLLRGLADGVNTLSGLCSAPDGISHQERNRRLKIYDSNVVHIKVEPFWKIWMKNALYPFIVFEALSVILWIFDEYSFYAFFVIVYSLVTVTVSTRQERMKKLRLHNMVSASKLMSKIIVRHKNEEYECDVDDLVPGDVIKIPPRGFQMPCDAILLAGSCIVTESDLTGESAPVLKTSPVVSPDSRETYSPSSVHMRHTLFCGTQIIQTRYYGDDEVLAIVTQTGRITAKGQLIQAILFPKELVFDFFDEAMKCVIALFCLAGIAMIYSTYVFILRGSSLETLLLRTLDLVTITVPPTLPGAMLAVSMHSLSRLKKSKIFCSSHPRIVVAGKTKLVCFDKTGTLTEEGLDVWGVLPCNGVQNLSEEEVVKDVTTLEKTSKLLAALATCHSLTIIDKQICGDPLDTSMFGATKWELEEAGEDTQKFDLLSPTVVRPKRSEIPFEIGIIKKFAFTSTTQNMTVICRVLGAPNMIAFSKGAPEKVMGFCKPESLPSNIMEILEHYTSSGFRVIALAHKELPRKFSWRQAQRTRREEIETDMNLLGILLMQNFLKKESGQVIKELNSAHMKCIMATGDNILTAVSVSQECGILPKSCTVATLQFDENQEIVLESLRSSQMKRRQFDLGNDSLYLAIDGNNWSLLRTHFPHLVDIILLKCVVFARMSPLHKTQLITAYQSLGYIVTMCGDGANDCGALKAAHVGISLTNAEASIAAPFTGPDITGVVKIIKEGRCALVTSFILFKFMAMYSMIQFFSVMILYSRGAEMGTNQFLYIDLPVTWSLVVAMGRLEPAENLSPKSPNSKILSAANIIPLLLQIFATYFIQWLSLISLKTQEWYTPVTPAVADEELVLSWENTVVYGVSCYQYVILAFVYCLNEDHQKSMRRNWILLLSFFIMLVINTSLLVIPCDYLATLFQMQPWSQEDAFFRVELLAIPLLHLLITLFIESKITDWIENSYIVRRKNMDRYHYIENKLKSGTPWQFIEV</sequence>
<dbReference type="GO" id="GO:0005524">
    <property type="term" value="F:ATP binding"/>
    <property type="evidence" value="ECO:0007669"/>
    <property type="project" value="UniProtKB-UniRule"/>
</dbReference>
<protein>
    <recommendedName>
        <fullName evidence="13">Cation-transporting ATPase</fullName>
        <ecNumber evidence="13">7.2.2.-</ecNumber>
    </recommendedName>
</protein>
<dbReference type="Gene3D" id="3.40.1110.10">
    <property type="entry name" value="Calcium-transporting ATPase, cytoplasmic domain N"/>
    <property type="match status" value="1"/>
</dbReference>
<comment type="similarity">
    <text evidence="2 13">Belongs to the cation transport ATPase (P-type) (TC 3.A.3) family. Type V subfamily.</text>
</comment>
<keyword evidence="4 13" id="KW-0812">Transmembrane</keyword>
<dbReference type="SUPFAM" id="SSF81665">
    <property type="entry name" value="Calcium ATPase, transmembrane domain M"/>
    <property type="match status" value="1"/>
</dbReference>
<evidence type="ECO:0000256" key="10">
    <source>
        <dbReference type="ARBA" id="ARBA00022989"/>
    </source>
</evidence>
<evidence type="ECO:0000256" key="13">
    <source>
        <dbReference type="RuleBase" id="RU362082"/>
    </source>
</evidence>
<dbReference type="NCBIfam" id="TIGR01494">
    <property type="entry name" value="ATPase_P-type"/>
    <property type="match status" value="1"/>
</dbReference>
<dbReference type="InterPro" id="IPR047819">
    <property type="entry name" value="P5A-ATPase_N"/>
</dbReference>
<keyword evidence="17" id="KW-1185">Reference proteome</keyword>
<dbReference type="GO" id="GO:0140358">
    <property type="term" value="F:P-type transmembrane transporter activity"/>
    <property type="evidence" value="ECO:0007669"/>
    <property type="project" value="InterPro"/>
</dbReference>
<reference evidence="16 17" key="1">
    <citation type="journal article" date="2017" name="Gigascience">
        <title>Genome sequence of the small brown planthopper, Laodelphax striatellus.</title>
        <authorList>
            <person name="Zhu J."/>
            <person name="Jiang F."/>
            <person name="Wang X."/>
            <person name="Yang P."/>
            <person name="Bao Y."/>
            <person name="Zhao W."/>
            <person name="Wang W."/>
            <person name="Lu H."/>
            <person name="Wang Q."/>
            <person name="Cui N."/>
            <person name="Li J."/>
            <person name="Chen X."/>
            <person name="Luo L."/>
            <person name="Yu J."/>
            <person name="Kang L."/>
            <person name="Cui F."/>
        </authorList>
    </citation>
    <scope>NUCLEOTIDE SEQUENCE [LARGE SCALE GENOMIC DNA]</scope>
    <source>
        <strain evidence="16">Lst14</strain>
    </source>
</reference>
<feature type="transmembrane region" description="Helical" evidence="13">
    <location>
        <begin position="1025"/>
        <end position="1044"/>
    </location>
</feature>
<dbReference type="InterPro" id="IPR023214">
    <property type="entry name" value="HAD_sf"/>
</dbReference>
<feature type="transmembrane region" description="Helical" evidence="13">
    <location>
        <begin position="948"/>
        <end position="969"/>
    </location>
</feature>
<organism evidence="16 17">
    <name type="scientific">Laodelphax striatellus</name>
    <name type="common">Small brown planthopper</name>
    <name type="synonym">Delphax striatella</name>
    <dbReference type="NCBI Taxonomy" id="195883"/>
    <lineage>
        <taxon>Eukaryota</taxon>
        <taxon>Metazoa</taxon>
        <taxon>Ecdysozoa</taxon>
        <taxon>Arthropoda</taxon>
        <taxon>Hexapoda</taxon>
        <taxon>Insecta</taxon>
        <taxon>Pterygota</taxon>
        <taxon>Neoptera</taxon>
        <taxon>Paraneoptera</taxon>
        <taxon>Hemiptera</taxon>
        <taxon>Auchenorrhyncha</taxon>
        <taxon>Fulgoroidea</taxon>
        <taxon>Delphacidae</taxon>
        <taxon>Criomorphinae</taxon>
        <taxon>Laodelphax</taxon>
    </lineage>
</organism>
<evidence type="ECO:0000256" key="5">
    <source>
        <dbReference type="ARBA" id="ARBA00022723"/>
    </source>
</evidence>
<proteinExistence type="inferred from homology"/>
<dbReference type="SFLD" id="SFLDG00002">
    <property type="entry name" value="C1.7:_P-type_atpase_like"/>
    <property type="match status" value="1"/>
</dbReference>
<keyword evidence="9 13" id="KW-1278">Translocase</keyword>
<dbReference type="EC" id="7.2.2.-" evidence="13"/>
<dbReference type="GO" id="GO:0016020">
    <property type="term" value="C:membrane"/>
    <property type="evidence" value="ECO:0007669"/>
    <property type="project" value="UniProtKB-SubCell"/>
</dbReference>
<dbReference type="SMR" id="A0A482WK53"/>
<evidence type="ECO:0000256" key="11">
    <source>
        <dbReference type="ARBA" id="ARBA00023136"/>
    </source>
</evidence>
<dbReference type="Gene3D" id="2.70.150.10">
    <property type="entry name" value="Calcium-transporting ATPase, cytoplasmic transduction domain A"/>
    <property type="match status" value="1"/>
</dbReference>
<keyword evidence="11 13" id="KW-0472">Membrane</keyword>
<feature type="transmembrane region" description="Helical" evidence="13">
    <location>
        <begin position="995"/>
        <end position="1013"/>
    </location>
</feature>
<dbReference type="SFLD" id="SFLDF00027">
    <property type="entry name" value="p-type_atpase"/>
    <property type="match status" value="1"/>
</dbReference>
<evidence type="ECO:0000313" key="17">
    <source>
        <dbReference type="Proteomes" id="UP000291343"/>
    </source>
</evidence>
<feature type="transmembrane region" description="Helical" evidence="13">
    <location>
        <begin position="1064"/>
        <end position="1083"/>
    </location>
</feature>
<feature type="transmembrane region" description="Helical" evidence="13">
    <location>
        <begin position="197"/>
        <end position="214"/>
    </location>
</feature>
<evidence type="ECO:0000256" key="12">
    <source>
        <dbReference type="ARBA" id="ARBA00049360"/>
    </source>
</evidence>
<dbReference type="OrthoDB" id="48943at2759"/>
<accession>A0A482WK53</accession>
<evidence type="ECO:0000256" key="3">
    <source>
        <dbReference type="ARBA" id="ARBA00022553"/>
    </source>
</evidence>
<feature type="transmembrane region" description="Helical" evidence="13">
    <location>
        <begin position="220"/>
        <end position="236"/>
    </location>
</feature>
<dbReference type="InParanoid" id="A0A482WK53"/>
<dbReference type="SUPFAM" id="SSF81653">
    <property type="entry name" value="Calcium ATPase, transduction domain A"/>
    <property type="match status" value="1"/>
</dbReference>
<keyword evidence="3" id="KW-0597">Phosphoprotein</keyword>
<evidence type="ECO:0000256" key="8">
    <source>
        <dbReference type="ARBA" id="ARBA00022842"/>
    </source>
</evidence>